<proteinExistence type="predicted"/>
<dbReference type="SUPFAM" id="SSF50494">
    <property type="entry name" value="Trypsin-like serine proteases"/>
    <property type="match status" value="1"/>
</dbReference>
<comment type="subcellular location">
    <subcellularLocation>
        <location evidence="1">Secreted</location>
    </subcellularLocation>
</comment>
<keyword evidence="6" id="KW-0325">Glycoprotein</keyword>
<evidence type="ECO:0000256" key="6">
    <source>
        <dbReference type="ARBA" id="ARBA00023180"/>
    </source>
</evidence>
<protein>
    <recommendedName>
        <fullName evidence="7">Inactive serine protease 54</fullName>
    </recommendedName>
    <alternativeName>
        <fullName evidence="8">Plasma kallikrein-like protein 4</fullName>
    </alternativeName>
</protein>
<evidence type="ECO:0000313" key="12">
    <source>
        <dbReference type="Ensembl" id="ENSOANP00000039091.1"/>
    </source>
</evidence>
<feature type="domain" description="Peptidase S1" evidence="11">
    <location>
        <begin position="24"/>
        <end position="254"/>
    </location>
</feature>
<dbReference type="Pfam" id="PF00089">
    <property type="entry name" value="Trypsin"/>
    <property type="match status" value="1"/>
</dbReference>
<reference evidence="12 13" key="1">
    <citation type="journal article" date="2008" name="Nature">
        <title>Genome analysis of the platypus reveals unique signatures of evolution.</title>
        <authorList>
            <person name="Warren W.C."/>
            <person name="Hillier L.W."/>
            <person name="Marshall Graves J.A."/>
            <person name="Birney E."/>
            <person name="Ponting C.P."/>
            <person name="Grutzner F."/>
            <person name="Belov K."/>
            <person name="Miller W."/>
            <person name="Clarke L."/>
            <person name="Chinwalla A.T."/>
            <person name="Yang S.P."/>
            <person name="Heger A."/>
            <person name="Locke D.P."/>
            <person name="Miethke P."/>
            <person name="Waters P.D."/>
            <person name="Veyrunes F."/>
            <person name="Fulton L."/>
            <person name="Fulton B."/>
            <person name="Graves T."/>
            <person name="Wallis J."/>
            <person name="Puente X.S."/>
            <person name="Lopez-Otin C."/>
            <person name="Ordonez G.R."/>
            <person name="Eichler E.E."/>
            <person name="Chen L."/>
            <person name="Cheng Z."/>
            <person name="Deakin J.E."/>
            <person name="Alsop A."/>
            <person name="Thompson K."/>
            <person name="Kirby P."/>
            <person name="Papenfuss A.T."/>
            <person name="Wakefield M.J."/>
            <person name="Olender T."/>
            <person name="Lancet D."/>
            <person name="Huttley G.A."/>
            <person name="Smit A.F."/>
            <person name="Pask A."/>
            <person name="Temple-Smith P."/>
            <person name="Batzer M.A."/>
            <person name="Walker J.A."/>
            <person name="Konkel M.K."/>
            <person name="Harris R.S."/>
            <person name="Whittington C.M."/>
            <person name="Wong E.S."/>
            <person name="Gemmell N.J."/>
            <person name="Buschiazzo E."/>
            <person name="Vargas Jentzsch I.M."/>
            <person name="Merkel A."/>
            <person name="Schmitz J."/>
            <person name="Zemann A."/>
            <person name="Churakov G."/>
            <person name="Kriegs J.O."/>
            <person name="Brosius J."/>
            <person name="Murchison E.P."/>
            <person name="Sachidanandam R."/>
            <person name="Smith C."/>
            <person name="Hannon G.J."/>
            <person name="Tsend-Ayush E."/>
            <person name="McMillan D."/>
            <person name="Attenborough R."/>
            <person name="Rens W."/>
            <person name="Ferguson-Smith M."/>
            <person name="Lefevre C.M."/>
            <person name="Sharp J.A."/>
            <person name="Nicholas K.R."/>
            <person name="Ray D.A."/>
            <person name="Kube M."/>
            <person name="Reinhardt R."/>
            <person name="Pringle T.H."/>
            <person name="Taylor J."/>
            <person name="Jones R.C."/>
            <person name="Nixon B."/>
            <person name="Dacheux J.L."/>
            <person name="Niwa H."/>
            <person name="Sekita Y."/>
            <person name="Huang X."/>
            <person name="Stark A."/>
            <person name="Kheradpour P."/>
            <person name="Kellis M."/>
            <person name="Flicek P."/>
            <person name="Chen Y."/>
            <person name="Webber C."/>
            <person name="Hardison R."/>
            <person name="Nelson J."/>
            <person name="Hallsworth-Pepin K."/>
            <person name="Delehaunty K."/>
            <person name="Markovic C."/>
            <person name="Minx P."/>
            <person name="Feng Y."/>
            <person name="Kremitzki C."/>
            <person name="Mitreva M."/>
            <person name="Glasscock J."/>
            <person name="Wylie T."/>
            <person name="Wohldmann P."/>
            <person name="Thiru P."/>
            <person name="Nhan M.N."/>
            <person name="Pohl C.S."/>
            <person name="Smith S.M."/>
            <person name="Hou S."/>
            <person name="Nefedov M."/>
            <person name="de Jong P.J."/>
            <person name="Renfree M.B."/>
            <person name="Mardis E.R."/>
            <person name="Wilson R.K."/>
        </authorList>
    </citation>
    <scope>NUCLEOTIDE SEQUENCE [LARGE SCALE GENOMIC DNA]</scope>
    <source>
        <strain evidence="12 13">Glennie</strain>
    </source>
</reference>
<organism evidence="12 13">
    <name type="scientific">Ornithorhynchus anatinus</name>
    <name type="common">Duckbill platypus</name>
    <dbReference type="NCBI Taxonomy" id="9258"/>
    <lineage>
        <taxon>Eukaryota</taxon>
        <taxon>Metazoa</taxon>
        <taxon>Chordata</taxon>
        <taxon>Craniata</taxon>
        <taxon>Vertebrata</taxon>
        <taxon>Euteleostomi</taxon>
        <taxon>Mammalia</taxon>
        <taxon>Monotremata</taxon>
        <taxon>Ornithorhynchidae</taxon>
        <taxon>Ornithorhynchus</taxon>
    </lineage>
</organism>
<evidence type="ECO:0000256" key="2">
    <source>
        <dbReference type="ARBA" id="ARBA00022525"/>
    </source>
</evidence>
<dbReference type="GO" id="GO:0006508">
    <property type="term" value="P:proteolysis"/>
    <property type="evidence" value="ECO:0000318"/>
    <property type="project" value="GO_Central"/>
</dbReference>
<evidence type="ECO:0000256" key="4">
    <source>
        <dbReference type="ARBA" id="ARBA00022729"/>
    </source>
</evidence>
<dbReference type="GO" id="GO:0004252">
    <property type="term" value="F:serine-type endopeptidase activity"/>
    <property type="evidence" value="ECO:0000318"/>
    <property type="project" value="GO_Central"/>
</dbReference>
<keyword evidence="5" id="KW-1015">Disulfide bond</keyword>
<dbReference type="Proteomes" id="UP000002279">
    <property type="component" value="Chromosome 11"/>
</dbReference>
<evidence type="ECO:0000256" key="9">
    <source>
        <dbReference type="SAM" id="MobiDB-lite"/>
    </source>
</evidence>
<dbReference type="PANTHER" id="PTHR24250:SF45">
    <property type="entry name" value="INACTIVE SERINE PROTEASE 54"/>
    <property type="match status" value="1"/>
</dbReference>
<dbReference type="Bgee" id="ENSOANG00000049089">
    <property type="expression patterns" value="Expressed in testis and 8 other cell types or tissues"/>
</dbReference>
<sequence>KHNVSRMMRMLYFSFAACGIQNIIVSALPRAGFASVNEFPWMVSLQDSHYTHLMFGCIISENWILSIASSFQNRPKVIAVVGIANMNAKRKTHPEYSVNTIITHEEFDDVTMEHNIALLKTDAAMEFGDRVKPICFPRNTVAAAALSNCWVSGWIRSSTTGKPATMSVLRKLSVVDIERCPLRRYNGTACCSHRESDNESGCLGDPGNPVFCQARDTRQWILSGILNHGGMACFGPFLYTVVSHYSNWISTRTVKAGTPLYPTYSQKSPAPLSLANSKEKSELGEQIPQPTDHSEEKKHLQSPRGQAKAKSHSAEPSASLQENHNPQDGKEQEWKNLDERARSKALASEPIYYDYYGGEVIPISGHKGFSQPHELSLVVLFLTPDVLS</sequence>
<dbReference type="AlphaFoldDB" id="A0A6I8NE95"/>
<keyword evidence="3" id="KW-0721">Serine protease homolog</keyword>
<evidence type="ECO:0000256" key="7">
    <source>
        <dbReference type="ARBA" id="ARBA00073244"/>
    </source>
</evidence>
<evidence type="ECO:0000256" key="3">
    <source>
        <dbReference type="ARBA" id="ARBA00022542"/>
    </source>
</evidence>
<gene>
    <name evidence="12" type="primary">PRSS54</name>
</gene>
<reference evidence="12" key="2">
    <citation type="submission" date="2025-08" db="UniProtKB">
        <authorList>
            <consortium name="Ensembl"/>
        </authorList>
    </citation>
    <scope>IDENTIFICATION</scope>
    <source>
        <strain evidence="12">Glennie</strain>
    </source>
</reference>
<keyword evidence="10" id="KW-1133">Transmembrane helix</keyword>
<evidence type="ECO:0000313" key="13">
    <source>
        <dbReference type="Proteomes" id="UP000002279"/>
    </source>
</evidence>
<reference evidence="12" key="3">
    <citation type="submission" date="2025-09" db="UniProtKB">
        <authorList>
            <consortium name="Ensembl"/>
        </authorList>
    </citation>
    <scope>IDENTIFICATION</scope>
    <source>
        <strain evidence="12">Glennie</strain>
    </source>
</reference>
<dbReference type="GO" id="GO:0005576">
    <property type="term" value="C:extracellular region"/>
    <property type="evidence" value="ECO:0007669"/>
    <property type="project" value="UniProtKB-SubCell"/>
</dbReference>
<keyword evidence="13" id="KW-1185">Reference proteome</keyword>
<dbReference type="InterPro" id="IPR043504">
    <property type="entry name" value="Peptidase_S1_PA_chymotrypsin"/>
</dbReference>
<evidence type="ECO:0000256" key="8">
    <source>
        <dbReference type="ARBA" id="ARBA00081593"/>
    </source>
</evidence>
<evidence type="ECO:0000256" key="5">
    <source>
        <dbReference type="ARBA" id="ARBA00023157"/>
    </source>
</evidence>
<evidence type="ECO:0000256" key="10">
    <source>
        <dbReference type="SAM" id="Phobius"/>
    </source>
</evidence>
<keyword evidence="10" id="KW-0472">Membrane</keyword>
<evidence type="ECO:0000259" key="11">
    <source>
        <dbReference type="PROSITE" id="PS50240"/>
    </source>
</evidence>
<dbReference type="GeneTree" id="ENSGT01020000230389"/>
<dbReference type="PANTHER" id="PTHR24250">
    <property type="entry name" value="CHYMOTRYPSIN-RELATED"/>
    <property type="match status" value="1"/>
</dbReference>
<dbReference type="PROSITE" id="PS50240">
    <property type="entry name" value="TRYPSIN_DOM"/>
    <property type="match status" value="1"/>
</dbReference>
<keyword evidence="2" id="KW-0964">Secreted</keyword>
<dbReference type="SMART" id="SM00020">
    <property type="entry name" value="Tryp_SPc"/>
    <property type="match status" value="1"/>
</dbReference>
<accession>A0A6I8NE95</accession>
<feature type="region of interest" description="Disordered" evidence="9">
    <location>
        <begin position="265"/>
        <end position="332"/>
    </location>
</feature>
<evidence type="ECO:0000256" key="1">
    <source>
        <dbReference type="ARBA" id="ARBA00004613"/>
    </source>
</evidence>
<dbReference type="Ensembl" id="ENSOANT00000065842.1">
    <property type="protein sequence ID" value="ENSOANP00000039091.1"/>
    <property type="gene ID" value="ENSOANG00000049089.1"/>
</dbReference>
<dbReference type="InParanoid" id="A0A6I8NE95"/>
<dbReference type="Gene3D" id="2.40.10.10">
    <property type="entry name" value="Trypsin-like serine proteases"/>
    <property type="match status" value="1"/>
</dbReference>
<dbReference type="InterPro" id="IPR001254">
    <property type="entry name" value="Trypsin_dom"/>
</dbReference>
<dbReference type="CDD" id="cd00190">
    <property type="entry name" value="Tryp_SPc"/>
    <property type="match status" value="1"/>
</dbReference>
<feature type="compositionally biased region" description="Polar residues" evidence="9">
    <location>
        <begin position="314"/>
        <end position="324"/>
    </location>
</feature>
<keyword evidence="10" id="KW-0812">Transmembrane</keyword>
<dbReference type="OMA" id="TDTAMQF"/>
<feature type="transmembrane region" description="Helical" evidence="10">
    <location>
        <begin position="12"/>
        <end position="29"/>
    </location>
</feature>
<dbReference type="FunCoup" id="A0A6I8NE95">
    <property type="interactions" value="95"/>
</dbReference>
<keyword evidence="4" id="KW-0732">Signal</keyword>
<name>A0A6I8NE95_ORNAN</name>
<dbReference type="FunFam" id="2.40.10.10:FF:000125">
    <property type="entry name" value="inactive serine protease 54"/>
    <property type="match status" value="1"/>
</dbReference>
<feature type="transmembrane region" description="Helical" evidence="10">
    <location>
        <begin position="49"/>
        <end position="68"/>
    </location>
</feature>
<dbReference type="InterPro" id="IPR009003">
    <property type="entry name" value="Peptidase_S1_PA"/>
</dbReference>